<evidence type="ECO:0000259" key="1">
    <source>
        <dbReference type="Pfam" id="PF13966"/>
    </source>
</evidence>
<dbReference type="EMBL" id="JAIQCV010000004">
    <property type="protein sequence ID" value="KAH1108772.1"/>
    <property type="molecule type" value="Genomic_DNA"/>
</dbReference>
<evidence type="ECO:0000313" key="3">
    <source>
        <dbReference type="Proteomes" id="UP000828251"/>
    </source>
</evidence>
<evidence type="ECO:0000313" key="2">
    <source>
        <dbReference type="EMBL" id="KAH1108772.1"/>
    </source>
</evidence>
<dbReference type="InterPro" id="IPR026960">
    <property type="entry name" value="RVT-Znf"/>
</dbReference>
<name>A0A9D3W4S0_9ROSI</name>
<comment type="caution">
    <text evidence="2">The sequence shown here is derived from an EMBL/GenBank/DDBJ whole genome shotgun (WGS) entry which is preliminary data.</text>
</comment>
<keyword evidence="3" id="KW-1185">Reference proteome</keyword>
<accession>A0A9D3W4S0</accession>
<dbReference type="OrthoDB" id="992377at2759"/>
<organism evidence="2 3">
    <name type="scientific">Gossypium stocksii</name>
    <dbReference type="NCBI Taxonomy" id="47602"/>
    <lineage>
        <taxon>Eukaryota</taxon>
        <taxon>Viridiplantae</taxon>
        <taxon>Streptophyta</taxon>
        <taxon>Embryophyta</taxon>
        <taxon>Tracheophyta</taxon>
        <taxon>Spermatophyta</taxon>
        <taxon>Magnoliopsida</taxon>
        <taxon>eudicotyledons</taxon>
        <taxon>Gunneridae</taxon>
        <taxon>Pentapetalae</taxon>
        <taxon>rosids</taxon>
        <taxon>malvids</taxon>
        <taxon>Malvales</taxon>
        <taxon>Malvaceae</taxon>
        <taxon>Malvoideae</taxon>
        <taxon>Gossypium</taxon>
    </lineage>
</organism>
<sequence length="131" mass="15696">MCKDLDEKVSGTVLILNVEDKLCWSYDKVGESMVKKRTELFLMYDEADANLDCCKVWNIKVPPRVRSFRWMLAIDRIPSMEFLSKRGMNIQNFSIFCPWCRREPESAYHIFFKCRFIDGFWAKIFDWWDVG</sequence>
<feature type="domain" description="Reverse transcriptase zinc-binding" evidence="1">
    <location>
        <begin position="48"/>
        <end position="121"/>
    </location>
</feature>
<gene>
    <name evidence="2" type="ORF">J1N35_012540</name>
</gene>
<dbReference type="Pfam" id="PF13966">
    <property type="entry name" value="zf-RVT"/>
    <property type="match status" value="1"/>
</dbReference>
<reference evidence="2 3" key="1">
    <citation type="journal article" date="2021" name="Plant Biotechnol. J.">
        <title>Multi-omics assisted identification of the key and species-specific regulatory components of drought-tolerant mechanisms in Gossypium stocksii.</title>
        <authorList>
            <person name="Yu D."/>
            <person name="Ke L."/>
            <person name="Zhang D."/>
            <person name="Wu Y."/>
            <person name="Sun Y."/>
            <person name="Mei J."/>
            <person name="Sun J."/>
            <person name="Sun Y."/>
        </authorList>
    </citation>
    <scope>NUCLEOTIDE SEQUENCE [LARGE SCALE GENOMIC DNA]</scope>
    <source>
        <strain evidence="3">cv. E1</strain>
        <tissue evidence="2">Leaf</tissue>
    </source>
</reference>
<dbReference type="Proteomes" id="UP000828251">
    <property type="component" value="Unassembled WGS sequence"/>
</dbReference>
<proteinExistence type="predicted"/>
<protein>
    <recommendedName>
        <fullName evidence="1">Reverse transcriptase zinc-binding domain-containing protein</fullName>
    </recommendedName>
</protein>
<dbReference type="AlphaFoldDB" id="A0A9D3W4S0"/>